<evidence type="ECO:0000256" key="5">
    <source>
        <dbReference type="ARBA" id="ARBA00011771"/>
    </source>
</evidence>
<evidence type="ECO:0000256" key="3">
    <source>
        <dbReference type="ARBA" id="ARBA00004196"/>
    </source>
</evidence>
<dbReference type="Pfam" id="PF01058">
    <property type="entry name" value="Oxidored_q6"/>
    <property type="match status" value="1"/>
</dbReference>
<dbReference type="Proteomes" id="UP001596990">
    <property type="component" value="Unassembled WGS sequence"/>
</dbReference>
<dbReference type="InterPro" id="IPR037024">
    <property type="entry name" value="NiFe_Hase_small_N_sf"/>
</dbReference>
<evidence type="ECO:0000259" key="13">
    <source>
        <dbReference type="Pfam" id="PF01058"/>
    </source>
</evidence>
<keyword evidence="7" id="KW-0479">Metal-binding</keyword>
<evidence type="ECO:0000256" key="8">
    <source>
        <dbReference type="ARBA" id="ARBA00022729"/>
    </source>
</evidence>
<dbReference type="Gene3D" id="3.40.50.700">
    <property type="entry name" value="NADH:ubiquinone oxidoreductase-like, 20kDa subunit"/>
    <property type="match status" value="1"/>
</dbReference>
<dbReference type="PANTHER" id="PTHR30013:SF7">
    <property type="entry name" value="HYDROGENASE-2 SMALL CHAIN"/>
    <property type="match status" value="1"/>
</dbReference>
<dbReference type="InterPro" id="IPR001821">
    <property type="entry name" value="NiFe_hydrogenase_ssu"/>
</dbReference>
<keyword evidence="11" id="KW-0411">Iron-sulfur</keyword>
<evidence type="ECO:0000256" key="10">
    <source>
        <dbReference type="ARBA" id="ARBA00023004"/>
    </source>
</evidence>
<dbReference type="InterPro" id="IPR027394">
    <property type="entry name" value="Cytochrome-c3_hydrogenase_C"/>
</dbReference>
<evidence type="ECO:0000256" key="6">
    <source>
        <dbReference type="ARBA" id="ARBA00022485"/>
    </source>
</evidence>
<keyword evidence="10" id="KW-0408">Iron</keyword>
<dbReference type="RefSeq" id="WP_386056828.1">
    <property type="nucleotide sequence ID" value="NZ_JBHTKL010000001.1"/>
</dbReference>
<evidence type="ECO:0000313" key="16">
    <source>
        <dbReference type="Proteomes" id="UP001596990"/>
    </source>
</evidence>
<keyword evidence="12" id="KW-0003">3Fe-4S</keyword>
<evidence type="ECO:0000313" key="15">
    <source>
        <dbReference type="EMBL" id="MFD1018373.1"/>
    </source>
</evidence>
<evidence type="ECO:0000256" key="12">
    <source>
        <dbReference type="ARBA" id="ARBA00023291"/>
    </source>
</evidence>
<gene>
    <name evidence="15" type="ORF">ACFQ2J_04085</name>
</gene>
<evidence type="ECO:0000256" key="9">
    <source>
        <dbReference type="ARBA" id="ARBA00023002"/>
    </source>
</evidence>
<evidence type="ECO:0000259" key="14">
    <source>
        <dbReference type="Pfam" id="PF14720"/>
    </source>
</evidence>
<protein>
    <submittedName>
        <fullName evidence="15">Hydrogenase small subunit</fullName>
    </submittedName>
</protein>
<dbReference type="NCBIfam" id="TIGR00391">
    <property type="entry name" value="hydA"/>
    <property type="match status" value="1"/>
</dbReference>
<keyword evidence="8" id="KW-0732">Signal</keyword>
<name>A0ABW3L004_9BACI</name>
<dbReference type="SUPFAM" id="SSF56770">
    <property type="entry name" value="HydA/Nqo6-like"/>
    <property type="match status" value="1"/>
</dbReference>
<dbReference type="InterPro" id="IPR037148">
    <property type="entry name" value="NiFe-Hase_small_C_sf"/>
</dbReference>
<comment type="caution">
    <text evidence="15">The sequence shown here is derived from an EMBL/GenBank/DDBJ whole genome shotgun (WGS) entry which is preliminary data.</text>
</comment>
<comment type="cofactor">
    <cofactor evidence="2">
        <name>[4Fe-4S] cluster</name>
        <dbReference type="ChEBI" id="CHEBI:49883"/>
    </cofactor>
</comment>
<evidence type="ECO:0000256" key="11">
    <source>
        <dbReference type="ARBA" id="ARBA00023014"/>
    </source>
</evidence>
<evidence type="ECO:0000256" key="1">
    <source>
        <dbReference type="ARBA" id="ARBA00001927"/>
    </source>
</evidence>
<comment type="subcellular location">
    <subcellularLocation>
        <location evidence="3">Cell envelope</location>
    </subcellularLocation>
</comment>
<dbReference type="PRINTS" id="PR00614">
    <property type="entry name" value="NIHGNASESMLL"/>
</dbReference>
<feature type="domain" description="NADH:ubiquinone oxidoreductase-like 20kDa subunit" evidence="13">
    <location>
        <begin position="48"/>
        <end position="197"/>
    </location>
</feature>
<comment type="similarity">
    <text evidence="4">Belongs to the [NiFe]/[NiFeSe] hydrogenase small subunit family.</text>
</comment>
<dbReference type="PANTHER" id="PTHR30013">
    <property type="entry name" value="NIFE / NIFESE HYDROGENASE SMALL SUBUNIT FAMILY MEMBER"/>
    <property type="match status" value="1"/>
</dbReference>
<organism evidence="15 16">
    <name type="scientific">Thalassobacillus hwangdonensis</name>
    <dbReference type="NCBI Taxonomy" id="546108"/>
    <lineage>
        <taxon>Bacteria</taxon>
        <taxon>Bacillati</taxon>
        <taxon>Bacillota</taxon>
        <taxon>Bacilli</taxon>
        <taxon>Bacillales</taxon>
        <taxon>Bacillaceae</taxon>
        <taxon>Thalassobacillus</taxon>
    </lineage>
</organism>
<comment type="subunit">
    <text evidence="5">Heterodimer of a large and a small subunit.</text>
</comment>
<proteinExistence type="inferred from homology"/>
<comment type="cofactor">
    <cofactor evidence="1">
        <name>[3Fe-4S] cluster</name>
        <dbReference type="ChEBI" id="CHEBI:21137"/>
    </cofactor>
</comment>
<accession>A0ABW3L004</accession>
<dbReference type="InterPro" id="IPR006137">
    <property type="entry name" value="NADH_UbQ_OxRdtase-like_20kDa"/>
</dbReference>
<evidence type="ECO:0000256" key="4">
    <source>
        <dbReference type="ARBA" id="ARBA00006605"/>
    </source>
</evidence>
<evidence type="ECO:0000256" key="2">
    <source>
        <dbReference type="ARBA" id="ARBA00001966"/>
    </source>
</evidence>
<sequence length="303" mass="33395">MSNDKTILPPEPTDNRSVAERLSLEAQRQIQEGQMTKQKLVYLELNGCSGNIISVLNGSNPDFEYAITSMVDLLYSNSLMAAEGENAVERLFNLAESGEKFILAVEGAVALKNKGMYHLVGKVGDRPVTGQEIVELLGKKAEHVIAVGACAVDGGPSAARPNLSQSVGIQRVLNRTIIKLPGCPVNPDWFLGTLAHLLMFGQPKLDDMNRPLLFYSTLIHDRCPRRPYFDQGIFSKTLGEPYCLFKIGCRGPVTRTDCPTRKWNDHVNWPIGASTCIGCAQFGFPDRMEPFTSYEATRDDENG</sequence>
<keyword evidence="9" id="KW-0560">Oxidoreductase</keyword>
<dbReference type="EMBL" id="JBHTKL010000001">
    <property type="protein sequence ID" value="MFD1018373.1"/>
    <property type="molecule type" value="Genomic_DNA"/>
</dbReference>
<dbReference type="Pfam" id="PF14720">
    <property type="entry name" value="NiFe_hyd_SSU_C"/>
    <property type="match status" value="1"/>
</dbReference>
<reference evidence="16" key="1">
    <citation type="journal article" date="2019" name="Int. J. Syst. Evol. Microbiol.">
        <title>The Global Catalogue of Microorganisms (GCM) 10K type strain sequencing project: providing services to taxonomists for standard genome sequencing and annotation.</title>
        <authorList>
            <consortium name="The Broad Institute Genomics Platform"/>
            <consortium name="The Broad Institute Genome Sequencing Center for Infectious Disease"/>
            <person name="Wu L."/>
            <person name="Ma J."/>
        </authorList>
    </citation>
    <scope>NUCLEOTIDE SEQUENCE [LARGE SCALE GENOMIC DNA]</scope>
    <source>
        <strain evidence="16">CCUG 56607</strain>
    </source>
</reference>
<dbReference type="Gene3D" id="4.10.480.10">
    <property type="entry name" value="Cytochrome-c3 hydrogenase, C-terminal domain"/>
    <property type="match status" value="1"/>
</dbReference>
<keyword evidence="6" id="KW-0004">4Fe-4S</keyword>
<dbReference type="PIRSF" id="PIRSF000310">
    <property type="entry name" value="NiFe_hyd_ssu"/>
    <property type="match status" value="1"/>
</dbReference>
<evidence type="ECO:0000256" key="7">
    <source>
        <dbReference type="ARBA" id="ARBA00022723"/>
    </source>
</evidence>
<keyword evidence="16" id="KW-1185">Reference proteome</keyword>
<feature type="domain" description="Cytochrome-c3 hydrogenase C-terminal" evidence="14">
    <location>
        <begin position="215"/>
        <end position="291"/>
    </location>
</feature>